<dbReference type="AlphaFoldDB" id="A0A3Q2GRN9"/>
<sequence>MHKSTNNIQVELLTMAVFVIRKEGEGLQEPPPDIIIIEGVQELNGLTSVASAFEPHKSISTLTMAYEAPVHYSVTSSYYFSLVVIIISPHKMFLN</sequence>
<accession>A0A3Q2GRN9</accession>
<proteinExistence type="predicted"/>
<evidence type="ECO:0000313" key="2">
    <source>
        <dbReference type="Proteomes" id="UP000265020"/>
    </source>
</evidence>
<dbReference type="Proteomes" id="UP000265020">
    <property type="component" value="Unassembled WGS sequence"/>
</dbReference>
<reference evidence="1" key="2">
    <citation type="submission" date="2025-09" db="UniProtKB">
        <authorList>
            <consortium name="Ensembl"/>
        </authorList>
    </citation>
    <scope>IDENTIFICATION</scope>
</reference>
<reference evidence="1" key="1">
    <citation type="submission" date="2025-08" db="UniProtKB">
        <authorList>
            <consortium name="Ensembl"/>
        </authorList>
    </citation>
    <scope>IDENTIFICATION</scope>
</reference>
<keyword evidence="2" id="KW-1185">Reference proteome</keyword>
<protein>
    <submittedName>
        <fullName evidence="1">Uncharacterized protein</fullName>
    </submittedName>
</protein>
<evidence type="ECO:0000313" key="1">
    <source>
        <dbReference type="Ensembl" id="ENSCVAP00000032685.1"/>
    </source>
</evidence>
<organism evidence="1 2">
    <name type="scientific">Cyprinodon variegatus</name>
    <name type="common">Sheepshead minnow</name>
    <dbReference type="NCBI Taxonomy" id="28743"/>
    <lineage>
        <taxon>Eukaryota</taxon>
        <taxon>Metazoa</taxon>
        <taxon>Chordata</taxon>
        <taxon>Craniata</taxon>
        <taxon>Vertebrata</taxon>
        <taxon>Euteleostomi</taxon>
        <taxon>Actinopterygii</taxon>
        <taxon>Neopterygii</taxon>
        <taxon>Teleostei</taxon>
        <taxon>Neoteleostei</taxon>
        <taxon>Acanthomorphata</taxon>
        <taxon>Ovalentaria</taxon>
        <taxon>Atherinomorphae</taxon>
        <taxon>Cyprinodontiformes</taxon>
        <taxon>Cyprinodontidae</taxon>
        <taxon>Cyprinodon</taxon>
    </lineage>
</organism>
<dbReference type="Ensembl" id="ENSCVAT00000033179.1">
    <property type="protein sequence ID" value="ENSCVAP00000032685.1"/>
    <property type="gene ID" value="ENSCVAG00000022905.1"/>
</dbReference>
<name>A0A3Q2GRN9_CYPVA</name>